<reference evidence="1" key="2">
    <citation type="submission" date="2025-08" db="UniProtKB">
        <authorList>
            <consortium name="Ensembl"/>
        </authorList>
    </citation>
    <scope>IDENTIFICATION</scope>
    <source>
        <strain evidence="1">breed Abyssinian</strain>
    </source>
</reference>
<sequence length="290" mass="32150">MEPFSSGVISIMAISNAFELEFVAGLGYHKFARPSQGDVALRDDIILSQEEPVIHHWFFQFVPSTGIQDTELLLSEWRNLHAFFGPPVPALRPSMARTVSTICIKGTVSLCPMTPGCPRNVPGVNAGMGSFTAFLRHFSHRVVKHIVPSFALLGGHVMGEHFLVSRTPESTLSSGPTFFANWHLPCCTKLRVKLPNRSWSGLTRRLQAAGGIPLCLTHPSTSSGHWTDWRDHGLPTVMTEAQRPPSPEAIVTISCKLKRSDLSRLWIDQMSCMLLLRMDFSPYLQNSCSP</sequence>
<organism evidence="1 2">
    <name type="scientific">Felis catus</name>
    <name type="common">Cat</name>
    <name type="synonym">Felis silvestris catus</name>
    <dbReference type="NCBI Taxonomy" id="9685"/>
    <lineage>
        <taxon>Eukaryota</taxon>
        <taxon>Metazoa</taxon>
        <taxon>Chordata</taxon>
        <taxon>Craniata</taxon>
        <taxon>Vertebrata</taxon>
        <taxon>Euteleostomi</taxon>
        <taxon>Mammalia</taxon>
        <taxon>Eutheria</taxon>
        <taxon>Laurasiatheria</taxon>
        <taxon>Carnivora</taxon>
        <taxon>Feliformia</taxon>
        <taxon>Felidae</taxon>
        <taxon>Felinae</taxon>
        <taxon>Felis</taxon>
    </lineage>
</organism>
<dbReference type="GeneTree" id="ENSGT00910000147737"/>
<reference evidence="1 2" key="1">
    <citation type="submission" date="2021-02" db="EMBL/GenBank/DDBJ databases">
        <title>Safari Cat Assemblies.</title>
        <authorList>
            <person name="Bredemeyer K.R."/>
            <person name="Murphy W.J."/>
        </authorList>
    </citation>
    <scope>NUCLEOTIDE SEQUENCE [LARGE SCALE GENOMIC DNA]</scope>
</reference>
<protein>
    <submittedName>
        <fullName evidence="1">Uncharacterized protein</fullName>
    </submittedName>
</protein>
<keyword evidence="2" id="KW-1185">Reference proteome</keyword>
<evidence type="ECO:0000313" key="2">
    <source>
        <dbReference type="Proteomes" id="UP000823872"/>
    </source>
</evidence>
<dbReference type="Ensembl" id="ENSFCTT00005050538.1">
    <property type="protein sequence ID" value="ENSFCTP00005036857.1"/>
    <property type="gene ID" value="ENSFCTG00005017566.1"/>
</dbReference>
<proteinExistence type="predicted"/>
<accession>A0ABI7YPW0</accession>
<reference evidence="1" key="3">
    <citation type="submission" date="2025-09" db="UniProtKB">
        <authorList>
            <consortium name="Ensembl"/>
        </authorList>
    </citation>
    <scope>IDENTIFICATION</scope>
    <source>
        <strain evidence="1">breed Abyssinian</strain>
    </source>
</reference>
<dbReference type="Proteomes" id="UP000823872">
    <property type="component" value="Chromosome X"/>
</dbReference>
<name>A0ABI7YPW0_FELCA</name>
<evidence type="ECO:0000313" key="1">
    <source>
        <dbReference type="Ensembl" id="ENSFCTP00005036857.1"/>
    </source>
</evidence>